<reference evidence="7 8" key="1">
    <citation type="journal article" date="2016" name="Genome Announc.">
        <title>Complete Genome Sequences of Aerococcus christensenii CCUG 28831T, Aerococcus sanguinicola CCUG 43001T, Aerococcus urinae CCUG 36881T, Aerococcus urinaeequi CCUG 28094T, Aerococcus urinaehominis CCUG 42038 BT, and Aerococcus viridans CCUG 4311T.</title>
        <authorList>
            <person name="Carkaci D."/>
            <person name="Dargis R."/>
            <person name="Nielsen X.C."/>
            <person name="Skovgaard O."/>
            <person name="Fuursted K."/>
            <person name="Christensen J.J."/>
        </authorList>
    </citation>
    <scope>NUCLEOTIDE SEQUENCE [LARGE SCALE GENOMIC DNA]</scope>
    <source>
        <strain evidence="7 8">CCUG42038B</strain>
    </source>
</reference>
<dbReference type="PANTHER" id="PTHR47268">
    <property type="entry name" value="ACYLPHOSPHATASE"/>
    <property type="match status" value="1"/>
</dbReference>
<dbReference type="EMBL" id="CP014163">
    <property type="protein sequence ID" value="AMB99684.1"/>
    <property type="molecule type" value="Genomic_DNA"/>
</dbReference>
<feature type="active site" evidence="5">
    <location>
        <position position="36"/>
    </location>
</feature>
<dbReference type="InterPro" id="IPR020456">
    <property type="entry name" value="Acylphosphatase"/>
</dbReference>
<dbReference type="AlphaFoldDB" id="A0A109RH67"/>
<proteinExistence type="inferred from homology"/>
<gene>
    <name evidence="7" type="ORF">AWM75_06675</name>
</gene>
<name>A0A109RH67_9LACT</name>
<dbReference type="Pfam" id="PF00708">
    <property type="entry name" value="Acylphosphatase"/>
    <property type="match status" value="1"/>
</dbReference>
<evidence type="ECO:0000256" key="2">
    <source>
        <dbReference type="ARBA" id="ARBA00012150"/>
    </source>
</evidence>
<dbReference type="PANTHER" id="PTHR47268:SF4">
    <property type="entry name" value="ACYLPHOSPHATASE"/>
    <property type="match status" value="1"/>
</dbReference>
<keyword evidence="5" id="KW-0378">Hydrolase</keyword>
<feature type="active site" evidence="5">
    <location>
        <position position="18"/>
    </location>
</feature>
<dbReference type="KEGG" id="auh:AWM75_06675"/>
<dbReference type="InterPro" id="IPR001792">
    <property type="entry name" value="Acylphosphatase-like_dom"/>
</dbReference>
<dbReference type="PROSITE" id="PS00150">
    <property type="entry name" value="ACYLPHOSPHATASE_1"/>
    <property type="match status" value="1"/>
</dbReference>
<reference evidence="8" key="2">
    <citation type="submission" date="2016-01" db="EMBL/GenBank/DDBJ databases">
        <title>Six Aerococcus type strain genome sequencing and assembly using PacBio and Illumina Hiseq.</title>
        <authorList>
            <person name="Carkaci D."/>
            <person name="Dargis R."/>
            <person name="Nielsen X.C."/>
            <person name="Skovgaard O."/>
            <person name="Fuursted K."/>
            <person name="Christensen J.J."/>
        </authorList>
    </citation>
    <scope>NUCLEOTIDE SEQUENCE [LARGE SCALE GENOMIC DNA]</scope>
    <source>
        <strain evidence="8">CCUG42038B</strain>
    </source>
</reference>
<comment type="catalytic activity">
    <reaction evidence="4 5">
        <text>an acyl phosphate + H2O = a carboxylate + phosphate + H(+)</text>
        <dbReference type="Rhea" id="RHEA:14965"/>
        <dbReference type="ChEBI" id="CHEBI:15377"/>
        <dbReference type="ChEBI" id="CHEBI:15378"/>
        <dbReference type="ChEBI" id="CHEBI:29067"/>
        <dbReference type="ChEBI" id="CHEBI:43474"/>
        <dbReference type="ChEBI" id="CHEBI:59918"/>
        <dbReference type="EC" id="3.6.1.7"/>
    </reaction>
</comment>
<evidence type="ECO:0000256" key="4">
    <source>
        <dbReference type="ARBA" id="ARBA00047645"/>
    </source>
</evidence>
<evidence type="ECO:0000256" key="6">
    <source>
        <dbReference type="RuleBase" id="RU004168"/>
    </source>
</evidence>
<dbReference type="PROSITE" id="PS51160">
    <property type="entry name" value="ACYLPHOSPHATASE_3"/>
    <property type="match status" value="1"/>
</dbReference>
<dbReference type="SUPFAM" id="SSF54975">
    <property type="entry name" value="Acylphosphatase/BLUF domain-like"/>
    <property type="match status" value="1"/>
</dbReference>
<dbReference type="GO" id="GO:0003998">
    <property type="term" value="F:acylphosphatase activity"/>
    <property type="evidence" value="ECO:0007669"/>
    <property type="project" value="UniProtKB-EC"/>
</dbReference>
<evidence type="ECO:0000256" key="5">
    <source>
        <dbReference type="PROSITE-ProRule" id="PRU00520"/>
    </source>
</evidence>
<dbReference type="RefSeq" id="WP_067979921.1">
    <property type="nucleotide sequence ID" value="NZ_CP014163.1"/>
</dbReference>
<evidence type="ECO:0000256" key="3">
    <source>
        <dbReference type="ARBA" id="ARBA00015991"/>
    </source>
</evidence>
<dbReference type="EC" id="3.6.1.7" evidence="2 5"/>
<comment type="similarity">
    <text evidence="1 6">Belongs to the acylphosphatase family.</text>
</comment>
<dbReference type="InterPro" id="IPR036046">
    <property type="entry name" value="Acylphosphatase-like_dom_sf"/>
</dbReference>
<evidence type="ECO:0000313" key="8">
    <source>
        <dbReference type="Proteomes" id="UP000062260"/>
    </source>
</evidence>
<dbReference type="OrthoDB" id="9808093at2"/>
<evidence type="ECO:0000313" key="7">
    <source>
        <dbReference type="EMBL" id="AMB99684.1"/>
    </source>
</evidence>
<keyword evidence="8" id="KW-1185">Reference proteome</keyword>
<sequence length="93" mass="10207">MESKIYQITGQVQGVGFRYTASQLARQLGIKGQVANMADGSVQLVVQASPDLIDELLTSLKAPKHNTAINIDQIDLVATKNMPVFKDFSIYRP</sequence>
<dbReference type="Proteomes" id="UP000062260">
    <property type="component" value="Chromosome"/>
</dbReference>
<evidence type="ECO:0000256" key="1">
    <source>
        <dbReference type="ARBA" id="ARBA00005614"/>
    </source>
</evidence>
<dbReference type="STRING" id="128944.AWM75_06675"/>
<accession>A0A109RH67</accession>
<dbReference type="InterPro" id="IPR017968">
    <property type="entry name" value="Acylphosphatase_CS"/>
</dbReference>
<dbReference type="Gene3D" id="3.30.70.100">
    <property type="match status" value="1"/>
</dbReference>
<organism evidence="7 8">
    <name type="scientific">Aerococcus urinaehominis</name>
    <dbReference type="NCBI Taxonomy" id="128944"/>
    <lineage>
        <taxon>Bacteria</taxon>
        <taxon>Bacillati</taxon>
        <taxon>Bacillota</taxon>
        <taxon>Bacilli</taxon>
        <taxon>Lactobacillales</taxon>
        <taxon>Aerococcaceae</taxon>
        <taxon>Aerococcus</taxon>
    </lineage>
</organism>
<protein>
    <recommendedName>
        <fullName evidence="3 5">acylphosphatase</fullName>
        <ecNumber evidence="2 5">3.6.1.7</ecNumber>
    </recommendedName>
</protein>